<dbReference type="EMBL" id="CP042997">
    <property type="protein sequence ID" value="QEH37610.1"/>
    <property type="molecule type" value="Genomic_DNA"/>
</dbReference>
<protein>
    <submittedName>
        <fullName evidence="2">Uncharacterized protein</fullName>
    </submittedName>
</protein>
<proteinExistence type="predicted"/>
<feature type="compositionally biased region" description="Low complexity" evidence="1">
    <location>
        <begin position="61"/>
        <end position="83"/>
    </location>
</feature>
<accession>A0A5B9WCK2</accession>
<feature type="region of interest" description="Disordered" evidence="1">
    <location>
        <begin position="599"/>
        <end position="638"/>
    </location>
</feature>
<feature type="region of interest" description="Disordered" evidence="1">
    <location>
        <begin position="37"/>
        <end position="87"/>
    </location>
</feature>
<feature type="compositionally biased region" description="Low complexity" evidence="1">
    <location>
        <begin position="482"/>
        <end position="494"/>
    </location>
</feature>
<evidence type="ECO:0000313" key="2">
    <source>
        <dbReference type="EMBL" id="QEH37610.1"/>
    </source>
</evidence>
<feature type="region of interest" description="Disordered" evidence="1">
    <location>
        <begin position="107"/>
        <end position="456"/>
    </location>
</feature>
<feature type="compositionally biased region" description="Low complexity" evidence="1">
    <location>
        <begin position="429"/>
        <end position="447"/>
    </location>
</feature>
<dbReference type="RefSeq" id="WP_148597144.1">
    <property type="nucleotide sequence ID" value="NZ_CP042997.1"/>
</dbReference>
<feature type="region of interest" description="Disordered" evidence="1">
    <location>
        <begin position="473"/>
        <end position="497"/>
    </location>
</feature>
<keyword evidence="3" id="KW-1185">Reference proteome</keyword>
<feature type="region of interest" description="Disordered" evidence="1">
    <location>
        <begin position="513"/>
        <end position="548"/>
    </location>
</feature>
<evidence type="ECO:0000256" key="1">
    <source>
        <dbReference type="SAM" id="MobiDB-lite"/>
    </source>
</evidence>
<feature type="compositionally biased region" description="Low complexity" evidence="1">
    <location>
        <begin position="372"/>
        <end position="384"/>
    </location>
</feature>
<dbReference type="Proteomes" id="UP000324233">
    <property type="component" value="Chromosome"/>
</dbReference>
<feature type="compositionally biased region" description="Low complexity" evidence="1">
    <location>
        <begin position="391"/>
        <end position="404"/>
    </location>
</feature>
<dbReference type="AlphaFoldDB" id="A0A5B9WCK2"/>
<name>A0A5B9WCK2_9BACT</name>
<feature type="compositionally biased region" description="Pro residues" evidence="1">
    <location>
        <begin position="327"/>
        <end position="344"/>
    </location>
</feature>
<feature type="compositionally biased region" description="Basic residues" evidence="1">
    <location>
        <begin position="177"/>
        <end position="188"/>
    </location>
</feature>
<organism evidence="2 3">
    <name type="scientific">Aquisphaera giovannonii</name>
    <dbReference type="NCBI Taxonomy" id="406548"/>
    <lineage>
        <taxon>Bacteria</taxon>
        <taxon>Pseudomonadati</taxon>
        <taxon>Planctomycetota</taxon>
        <taxon>Planctomycetia</taxon>
        <taxon>Isosphaerales</taxon>
        <taxon>Isosphaeraceae</taxon>
        <taxon>Aquisphaera</taxon>
    </lineage>
</organism>
<reference evidence="2 3" key="1">
    <citation type="submission" date="2019-08" db="EMBL/GenBank/DDBJ databases">
        <title>Deep-cultivation of Planctomycetes and their phenomic and genomic characterization uncovers novel biology.</title>
        <authorList>
            <person name="Wiegand S."/>
            <person name="Jogler M."/>
            <person name="Boedeker C."/>
            <person name="Pinto D."/>
            <person name="Vollmers J."/>
            <person name="Rivas-Marin E."/>
            <person name="Kohn T."/>
            <person name="Peeters S.H."/>
            <person name="Heuer A."/>
            <person name="Rast P."/>
            <person name="Oberbeckmann S."/>
            <person name="Bunk B."/>
            <person name="Jeske O."/>
            <person name="Meyerdierks A."/>
            <person name="Storesund J.E."/>
            <person name="Kallscheuer N."/>
            <person name="Luecker S."/>
            <person name="Lage O.M."/>
            <person name="Pohl T."/>
            <person name="Merkel B.J."/>
            <person name="Hornburger P."/>
            <person name="Mueller R.-W."/>
            <person name="Bruemmer F."/>
            <person name="Labrenz M."/>
            <person name="Spormann A.M."/>
            <person name="Op den Camp H."/>
            <person name="Overmann J."/>
            <person name="Amann R."/>
            <person name="Jetten M.S.M."/>
            <person name="Mascher T."/>
            <person name="Medema M.H."/>
            <person name="Devos D.P."/>
            <person name="Kaster A.-K."/>
            <person name="Ovreas L."/>
            <person name="Rohde M."/>
            <person name="Galperin M.Y."/>
            <person name="Jogler C."/>
        </authorList>
    </citation>
    <scope>NUCLEOTIDE SEQUENCE [LARGE SCALE GENOMIC DNA]</scope>
    <source>
        <strain evidence="2 3">OJF2</strain>
    </source>
</reference>
<dbReference type="KEGG" id="agv:OJF2_62010"/>
<sequence length="655" mass="65959">MRSSPSRGFVIPLLLLLLGGPGCAGLQSRLAWTSKGREEARADRPAALPAVAEEPADEAPRAIAPSSPTAARPAAPSSPDSAIWQVPQPRTARLSRWFPLLGARGRAPGAAAPADPYGRLTDAAPPRRALSSGADTEVRPASGDVASAGDGPRRVDLVLGDPEPIPPSDDASPPAPARRRSKPLRRHNLPAPAGDVALGVMFGDAPASDPPALVETPPELATPDEPSGPARAPRREEHLRPASLDATPTDLAVTPAPSAGPQDGKPDATAPPPAPPLDAGAPTSRPDPGLAQAPPQMPSIPSTQPPSPSPGGDSPPPIPGVTSETAPTPPAPSPAQPGQKPPAAAPESRPTAEVGPKPITPGQEPATPPAPAATTPPQTPAAASPAPPAASPAAGPQGPVAGPSIPQPPVEGSAQGRPGPSPTTWRAFTPSSQAPSAQSPARPTAQAVRPSTAPRTSHRFSLLAWLHDLKHPKDSHAKTVRPSSQSPNAQSSPQLPAVAYPTSYGVTVNPPCVRPTPPQARTVVRPSPQSPANLAGPPGPSPQAVVETSGVSGKHKCAWFHWGILSETVHKLKAKAGGDSCSCPCHAAHKGLPGGAGSPCSGGACPWASPQGSPGPQAWQVPTAGSASAQAGRVPKSGDILDRIAAKGLDEAPQR</sequence>
<gene>
    <name evidence="2" type="ORF">OJF2_62010</name>
</gene>
<feature type="compositionally biased region" description="Pro residues" evidence="1">
    <location>
        <begin position="295"/>
        <end position="319"/>
    </location>
</feature>
<evidence type="ECO:0000313" key="3">
    <source>
        <dbReference type="Proteomes" id="UP000324233"/>
    </source>
</evidence>